<dbReference type="Gene3D" id="3.30.420.40">
    <property type="match status" value="2"/>
</dbReference>
<evidence type="ECO:0000256" key="2">
    <source>
        <dbReference type="ARBA" id="ARBA00022741"/>
    </source>
</evidence>
<dbReference type="NCBIfam" id="NF010539">
    <property type="entry name" value="PRK13927.1"/>
    <property type="match status" value="1"/>
</dbReference>
<feature type="binding site" evidence="6">
    <location>
        <begin position="286"/>
        <end position="289"/>
    </location>
    <ligand>
        <name>ATP</name>
        <dbReference type="ChEBI" id="CHEBI:30616"/>
    </ligand>
</feature>
<gene>
    <name evidence="6" type="primary">mreB</name>
    <name evidence="7" type="ORF">CDO51_02305</name>
</gene>
<feature type="binding site" evidence="6">
    <location>
        <begin position="206"/>
        <end position="209"/>
    </location>
    <ligand>
        <name>ATP</name>
        <dbReference type="ChEBI" id="CHEBI:30616"/>
    </ligand>
</feature>
<keyword evidence="4 6" id="KW-0133">Cell shape</keyword>
<dbReference type="EMBL" id="NIQC01000003">
    <property type="protein sequence ID" value="OWZ84613.1"/>
    <property type="molecule type" value="Genomic_DNA"/>
</dbReference>
<dbReference type="PANTHER" id="PTHR42749:SF4">
    <property type="entry name" value="CELL SHAPE-DETERMINING PROTEIN MBL"/>
    <property type="match status" value="1"/>
</dbReference>
<dbReference type="OrthoDB" id="9768127at2"/>
<dbReference type="PANTHER" id="PTHR42749">
    <property type="entry name" value="CELL SHAPE-DETERMINING PROTEIN MREB"/>
    <property type="match status" value="1"/>
</dbReference>
<sequence length="344" mass="36852">MLGFNSDIGVDLGTATVLIYRKKNGVVLKEPSVVAVNQDSGKVLAVGQEAYNMIGRTPGNIVAIRPMREGVIADFTVTEVMLKNFIQRASKKKLMLKPRIMVCVPAGITSVEQRAVLEAATRAGGKQTFLIEEPRAAALGANLDIFEPSGSMVVDIGGGTTDVAVLSLGDIVTSSSLRVGGDKFDESIVQFIKNSHNLIIGERTAEEIKKQIGTAHPQAKSETMEVRGRNQVSGLPQNIVINSDEVYEALREPVTNIIDCIKQVLEQTPPELSADIMDKGIVITGGGALLNGLDKLLQEEVDTPVFIPEDPIGSVAEGTGKALEYLDKLESSLMSSKNLSKGRR</sequence>
<accession>A0A226C020</accession>
<evidence type="ECO:0000256" key="5">
    <source>
        <dbReference type="ARBA" id="ARBA00023458"/>
    </source>
</evidence>
<comment type="subcellular location">
    <subcellularLocation>
        <location evidence="6">Cytoplasm</location>
    </subcellularLocation>
    <text evidence="6">Membrane-associated.</text>
</comment>
<dbReference type="NCBIfam" id="TIGR00904">
    <property type="entry name" value="mreB"/>
    <property type="match status" value="1"/>
</dbReference>
<dbReference type="InterPro" id="IPR043129">
    <property type="entry name" value="ATPase_NBD"/>
</dbReference>
<dbReference type="AlphaFoldDB" id="A0A226C020"/>
<dbReference type="GO" id="GO:0005737">
    <property type="term" value="C:cytoplasm"/>
    <property type="evidence" value="ECO:0007669"/>
    <property type="project" value="UniProtKB-SubCell"/>
</dbReference>
<evidence type="ECO:0000256" key="3">
    <source>
        <dbReference type="ARBA" id="ARBA00022840"/>
    </source>
</evidence>
<keyword evidence="3 6" id="KW-0067">ATP-binding</keyword>
<keyword evidence="8" id="KW-1185">Reference proteome</keyword>
<comment type="caution">
    <text evidence="6">Lacks conserved residue(s) required for the propagation of feature annotation.</text>
</comment>
<comment type="subunit">
    <text evidence="6">Forms polymers.</text>
</comment>
<organism evidence="7 8">
    <name type="scientific">Natranaerobius trueperi</name>
    <dbReference type="NCBI Taxonomy" id="759412"/>
    <lineage>
        <taxon>Bacteria</taxon>
        <taxon>Bacillati</taxon>
        <taxon>Bacillota</taxon>
        <taxon>Clostridia</taxon>
        <taxon>Natranaerobiales</taxon>
        <taxon>Natranaerobiaceae</taxon>
        <taxon>Natranaerobius</taxon>
    </lineage>
</organism>
<comment type="similarity">
    <text evidence="5 6">Belongs to the FtsA/MreB family.</text>
</comment>
<feature type="binding site" evidence="6">
    <location>
        <begin position="158"/>
        <end position="160"/>
    </location>
    <ligand>
        <name>ATP</name>
        <dbReference type="ChEBI" id="CHEBI:30616"/>
    </ligand>
</feature>
<dbReference type="Proteomes" id="UP000214588">
    <property type="component" value="Unassembled WGS sequence"/>
</dbReference>
<dbReference type="HAMAP" id="MF_02207">
    <property type="entry name" value="MreB"/>
    <property type="match status" value="1"/>
</dbReference>
<evidence type="ECO:0000256" key="1">
    <source>
        <dbReference type="ARBA" id="ARBA00022490"/>
    </source>
</evidence>
<proteinExistence type="inferred from homology"/>
<comment type="caution">
    <text evidence="7">The sequence shown here is derived from an EMBL/GenBank/DDBJ whole genome shotgun (WGS) entry which is preliminary data.</text>
</comment>
<comment type="function">
    <text evidence="6">Forms membrane-associated dynamic filaments that are essential for cell shape determination. Acts by regulating cell wall synthesis and cell elongation, and thus cell shape. A feedback loop between cell geometry and MreB localization may maintain elongated cell shape by targeting cell wall growth to regions of negative cell wall curvature.</text>
</comment>
<dbReference type="Pfam" id="PF06723">
    <property type="entry name" value="MreB_Mbl"/>
    <property type="match status" value="1"/>
</dbReference>
<evidence type="ECO:0000313" key="8">
    <source>
        <dbReference type="Proteomes" id="UP000214588"/>
    </source>
</evidence>
<keyword evidence="1 6" id="KW-0963">Cytoplasm</keyword>
<dbReference type="CDD" id="cd10225">
    <property type="entry name" value="ASKHA_NBD_MreB-like"/>
    <property type="match status" value="1"/>
</dbReference>
<evidence type="ECO:0000256" key="6">
    <source>
        <dbReference type="HAMAP-Rule" id="MF_02207"/>
    </source>
</evidence>
<dbReference type="InterPro" id="IPR056546">
    <property type="entry name" value="MreB_MamK-like"/>
</dbReference>
<name>A0A226C020_9FIRM</name>
<protein>
    <recommendedName>
        <fullName evidence="6">Cell shape-determining protein MreB</fullName>
    </recommendedName>
</protein>
<dbReference type="PRINTS" id="PR01652">
    <property type="entry name" value="SHAPEPROTEIN"/>
</dbReference>
<evidence type="ECO:0000256" key="4">
    <source>
        <dbReference type="ARBA" id="ARBA00022960"/>
    </source>
</evidence>
<keyword evidence="2 6" id="KW-0547">Nucleotide-binding</keyword>
<dbReference type="GO" id="GO:0005524">
    <property type="term" value="F:ATP binding"/>
    <property type="evidence" value="ECO:0007669"/>
    <property type="project" value="UniProtKB-KW"/>
</dbReference>
<evidence type="ECO:0000313" key="7">
    <source>
        <dbReference type="EMBL" id="OWZ84613.1"/>
    </source>
</evidence>
<dbReference type="RefSeq" id="WP_089022683.1">
    <property type="nucleotide sequence ID" value="NZ_NIQC01000003.1"/>
</dbReference>
<dbReference type="GO" id="GO:0008360">
    <property type="term" value="P:regulation of cell shape"/>
    <property type="evidence" value="ECO:0007669"/>
    <property type="project" value="UniProtKB-UniRule"/>
</dbReference>
<dbReference type="SUPFAM" id="SSF53067">
    <property type="entry name" value="Actin-like ATPase domain"/>
    <property type="match status" value="2"/>
</dbReference>
<reference evidence="7 8" key="1">
    <citation type="submission" date="2017-06" db="EMBL/GenBank/DDBJ databases">
        <title>Draft Genome Sequence of Natranaerobius trueperi halophilic, alkalithermophilic bacteria from soda lakes.</title>
        <authorList>
            <person name="Zhao B."/>
        </authorList>
    </citation>
    <scope>NUCLEOTIDE SEQUENCE [LARGE SCALE GENOMIC DNA]</scope>
    <source>
        <strain evidence="7 8">DSM 18760</strain>
    </source>
</reference>
<dbReference type="InterPro" id="IPR004753">
    <property type="entry name" value="MreB"/>
</dbReference>
<dbReference type="GO" id="GO:0000902">
    <property type="term" value="P:cell morphogenesis"/>
    <property type="evidence" value="ECO:0007669"/>
    <property type="project" value="InterPro"/>
</dbReference>